<comment type="function">
    <text evidence="16">Plays a major role in the induction and maintenance of cellular transformation. E6 associates with host UBE3A/E6-AP ubiquitin-protein ligase and modulates its activity. Protects host keratinocytes from apoptosis by mediating the degradation of host BAK1. May also inhibit host immune response.</text>
</comment>
<evidence type="ECO:0000256" key="8">
    <source>
        <dbReference type="ARBA" id="ARBA00022833"/>
    </source>
</evidence>
<keyword evidence="7 16" id="KW-0863">Zinc-finger</keyword>
<dbReference type="Gene3D" id="3.30.240.40">
    <property type="entry name" value="E6 early regulatory protein"/>
    <property type="match status" value="2"/>
</dbReference>
<reference evidence="18" key="1">
    <citation type="submission" date="2018-06" db="EMBL/GenBank/DDBJ databases">
        <title>Whole genome characterization of a novel monkey papillomavirus.</title>
        <authorList>
            <person name="Hosnjak L."/>
            <person name="Skubic L."/>
            <person name="Poljak M."/>
            <person name="Kocjan B.J."/>
            <person name="Staheli J.P."/>
            <person name="Dyen M.R."/>
            <person name="Ducore R.M."/>
            <person name="Colgin L.M.A."/>
            <person name="Lewis A.D."/>
        </authorList>
    </citation>
    <scope>NUCLEOTIDE SEQUENCE</scope>
    <source>
        <strain evidence="18">14A-881</strain>
    </source>
</reference>
<organism evidence="18 19">
    <name type="scientific">Macaca fuscata papillomavirus 2</name>
    <dbReference type="NCBI Taxonomy" id="2506204"/>
    <lineage>
        <taxon>Viruses</taxon>
        <taxon>Monodnaviria</taxon>
        <taxon>Shotokuvirae</taxon>
        <taxon>Cossaviricota</taxon>
        <taxon>Papovaviricetes</taxon>
        <taxon>Zurhausenvirales</taxon>
        <taxon>Papillomaviridae</taxon>
        <taxon>primate papillomaviruses</taxon>
    </lineage>
</organism>
<dbReference type="InterPro" id="IPR001334">
    <property type="entry name" value="E6"/>
</dbReference>
<protein>
    <recommendedName>
        <fullName evidence="16 17">Protein E6</fullName>
    </recommendedName>
</protein>
<evidence type="ECO:0000256" key="10">
    <source>
        <dbReference type="ARBA" id="ARBA00023125"/>
    </source>
</evidence>
<evidence type="ECO:0000256" key="3">
    <source>
        <dbReference type="ARBA" id="ARBA00022562"/>
    </source>
</evidence>
<evidence type="ECO:0000256" key="12">
    <source>
        <dbReference type="ARBA" id="ARBA00023163"/>
    </source>
</evidence>
<comment type="caution">
    <text evidence="16">Lacks conserved residue(s) required for the propagation of feature annotation.</text>
</comment>
<dbReference type="GO" id="GO:0052150">
    <property type="term" value="P:symbiont-mediated perturbation of host apoptosis"/>
    <property type="evidence" value="ECO:0007669"/>
    <property type="project" value="UniProtKB-KW"/>
</dbReference>
<dbReference type="InterPro" id="IPR038575">
    <property type="entry name" value="E6_sf"/>
</dbReference>
<dbReference type="GO" id="GO:0052170">
    <property type="term" value="P:symbiont-mediated suppression of host innate immune response"/>
    <property type="evidence" value="ECO:0007669"/>
    <property type="project" value="UniProtKB-KW"/>
</dbReference>
<feature type="zinc finger region" evidence="16">
    <location>
        <begin position="29"/>
        <end position="65"/>
    </location>
</feature>
<dbReference type="GO" id="GO:0039502">
    <property type="term" value="P:symbiont-mediated suppression of host type I interferon-mediated signaling pathway"/>
    <property type="evidence" value="ECO:0007669"/>
    <property type="project" value="UniProtKB-UniRule"/>
</dbReference>
<name>A0A3R5T5Q3_9PAPI</name>
<evidence type="ECO:0000256" key="13">
    <source>
        <dbReference type="ARBA" id="ARBA00023200"/>
    </source>
</evidence>
<dbReference type="EMBL" id="MH469677">
    <property type="protein sequence ID" value="QAB08758.1"/>
    <property type="molecule type" value="Genomic_DNA"/>
</dbReference>
<keyword evidence="11 16" id="KW-0010">Activator</keyword>
<keyword evidence="6 16" id="KW-0479">Metal-binding</keyword>
<comment type="similarity">
    <text evidence="1 16 17">Belongs to the papillomaviridae E6 protein family.</text>
</comment>
<accession>A0A3R5T5Q3</accession>
<dbReference type="GO" id="GO:0006355">
    <property type="term" value="P:regulation of DNA-templated transcription"/>
    <property type="evidence" value="ECO:0007669"/>
    <property type="project" value="UniProtKB-UniRule"/>
</dbReference>
<evidence type="ECO:0000313" key="18">
    <source>
        <dbReference type="EMBL" id="QAB08758.1"/>
    </source>
</evidence>
<dbReference type="SUPFAM" id="SSF161229">
    <property type="entry name" value="E6 C-terminal domain-like"/>
    <property type="match status" value="2"/>
</dbReference>
<dbReference type="Pfam" id="PF00518">
    <property type="entry name" value="E6"/>
    <property type="match status" value="1"/>
</dbReference>
<keyword evidence="13 16" id="KW-1035">Host cytoplasm</keyword>
<dbReference type="GO" id="GO:0003677">
    <property type="term" value="F:DNA binding"/>
    <property type="evidence" value="ECO:0007669"/>
    <property type="project" value="UniProtKB-UniRule"/>
</dbReference>
<dbReference type="Proteomes" id="UP001229294">
    <property type="component" value="Segment"/>
</dbReference>
<keyword evidence="15 16" id="KW-1119">Modulation of host cell apoptosis by virus</keyword>
<dbReference type="GO" id="GO:0039648">
    <property type="term" value="P:symbiont-mediated perturbation of host ubiquitin-like protein modification"/>
    <property type="evidence" value="ECO:0007669"/>
    <property type="project" value="UniProtKB-UniRule"/>
</dbReference>
<evidence type="ECO:0000256" key="9">
    <source>
        <dbReference type="ARBA" id="ARBA00023015"/>
    </source>
</evidence>
<keyword evidence="9 16" id="KW-0805">Transcription regulation</keyword>
<keyword evidence="2 16" id="KW-0244">Early protein</keyword>
<keyword evidence="8 16" id="KW-0862">Zinc</keyword>
<evidence type="ECO:0000256" key="6">
    <source>
        <dbReference type="ARBA" id="ARBA00022723"/>
    </source>
</evidence>
<comment type="subunit">
    <text evidence="16">Forms homodimers. Interacts with ubiquitin-protein ligase UBE3A/E6-AP; this interaction stimulates UBE3A ubiquitin activity. Interacts with host BAK1.</text>
</comment>
<comment type="subcellular location">
    <subcellularLocation>
        <location evidence="16 17">Host cytoplasm</location>
    </subcellularLocation>
    <subcellularLocation>
        <location evidence="16 17">Host nucleus</location>
    </subcellularLocation>
</comment>
<keyword evidence="14 16" id="KW-0899">Viral immunoevasion</keyword>
<dbReference type="GO" id="GO:0006351">
    <property type="term" value="P:DNA-templated transcription"/>
    <property type="evidence" value="ECO:0007669"/>
    <property type="project" value="UniProtKB-UniRule"/>
</dbReference>
<dbReference type="HAMAP" id="MF_04006">
    <property type="entry name" value="HPV_E6"/>
    <property type="match status" value="1"/>
</dbReference>
<gene>
    <name evidence="16 18" type="primary">E6</name>
</gene>
<evidence type="ECO:0000256" key="14">
    <source>
        <dbReference type="ARBA" id="ARBA00023280"/>
    </source>
</evidence>
<sequence length="148" mass="16961">MSGGVHNPKNVFLLCRNFGLELQDLQLVCVFCTEVLSDVDVVSFAYKELYLVWKKGFPYAACSKCLVLAAKFRQYRHWQHSAYASTIEAETGVCLDNILVRCYLCRKPLCAVEKAKHVELQRRYHKISGHWRGTCLQCWGRCADPSPL</sequence>
<dbReference type="GO" id="GO:0042025">
    <property type="term" value="C:host cell nucleus"/>
    <property type="evidence" value="ECO:0007669"/>
    <property type="project" value="UniProtKB-SubCell"/>
</dbReference>
<evidence type="ECO:0000256" key="5">
    <source>
        <dbReference type="ARBA" id="ARBA00022632"/>
    </source>
</evidence>
<evidence type="ECO:0000256" key="11">
    <source>
        <dbReference type="ARBA" id="ARBA00023159"/>
    </source>
</evidence>
<proteinExistence type="inferred from homology"/>
<keyword evidence="10 16" id="KW-0238">DNA-binding</keyword>
<evidence type="ECO:0000256" key="16">
    <source>
        <dbReference type="HAMAP-Rule" id="MF_04006"/>
    </source>
</evidence>
<keyword evidence="5 16" id="KW-1090">Inhibition of host innate immune response by virus</keyword>
<evidence type="ECO:0000256" key="2">
    <source>
        <dbReference type="ARBA" id="ARBA00022518"/>
    </source>
</evidence>
<evidence type="ECO:0000256" key="17">
    <source>
        <dbReference type="RuleBase" id="RU363123"/>
    </source>
</evidence>
<evidence type="ECO:0000256" key="7">
    <source>
        <dbReference type="ARBA" id="ARBA00022771"/>
    </source>
</evidence>
<keyword evidence="12 16" id="KW-0804">Transcription</keyword>
<evidence type="ECO:0000256" key="15">
    <source>
        <dbReference type="ARBA" id="ARBA00023323"/>
    </source>
</evidence>
<dbReference type="GO" id="GO:0030430">
    <property type="term" value="C:host cell cytoplasm"/>
    <property type="evidence" value="ECO:0007669"/>
    <property type="project" value="UniProtKB-SubCell"/>
</dbReference>
<keyword evidence="3 16" id="KW-1048">Host nucleus</keyword>
<evidence type="ECO:0000313" key="19">
    <source>
        <dbReference type="Proteomes" id="UP001229294"/>
    </source>
</evidence>
<evidence type="ECO:0000256" key="1">
    <source>
        <dbReference type="ARBA" id="ARBA00006346"/>
    </source>
</evidence>
<dbReference type="GO" id="GO:0008270">
    <property type="term" value="F:zinc ion binding"/>
    <property type="evidence" value="ECO:0007669"/>
    <property type="project" value="UniProtKB-KW"/>
</dbReference>
<feature type="zinc finger region" evidence="16">
    <location>
        <begin position="102"/>
        <end position="138"/>
    </location>
</feature>
<evidence type="ECO:0000256" key="4">
    <source>
        <dbReference type="ARBA" id="ARBA00022581"/>
    </source>
</evidence>
<keyword evidence="4 16" id="KW-0945">Host-virus interaction</keyword>